<dbReference type="InterPro" id="IPR004006">
    <property type="entry name" value="DhaK_dom"/>
</dbReference>
<dbReference type="PANTHER" id="PTHR28629">
    <property type="entry name" value="TRIOKINASE/FMN CYCLASE"/>
    <property type="match status" value="1"/>
</dbReference>
<sequence>MSENIVIESLRGLCLAYPSLRLIEKEKIVYRADIDEIRQKQVTIISGGGAGHEPAHAAYVGSQMLSAAVSGNVFASPSVTAILAGIRRVQSPHGTLLIVKNYTGDCLNFGLAAERAKSEGIKVDMIIVGDDVSIGRNSAVGRRGLAGTVLVHKAAGAVAAAGGTLEETKSVASLVAENIGTIGVAFDHCKIPGSSHSPTLPKGIIELGMGIHGEPGFQKIPLPPSRDLVHKMLDTIINTDDPERSYLDIHPEKNSIVLLVNNLGGLSTCEIFRYKQKKFHISRLYTGSFMTSFNMPGFSLTILKLPKDRDITQMLDQRVEAPGWVNRVYLDCSSLDTKLDEKVSNSSIKKSVDKHPQTILCGKYPQLFESTLKSVCNTIILAEPDITHYDTVVGDGDCGITVKNSAIDIIKALEECQITTHDLVEATVQIGDILEKQGGTIGCLFCIFLYALANSLRLTTNYQLSEGNQKFINAKCWAEALKNALATLENYTPARIGDRTMMDVLIPFINTFSSNLNSEDSILKALKSTVDLAKNSMESTKFLKPKFGRSTYISYDDIKDSGIPDPGAYVIYQIVTSIYDNLQHEL</sequence>
<evidence type="ECO:0000256" key="4">
    <source>
        <dbReference type="ARBA" id="ARBA00022679"/>
    </source>
</evidence>
<dbReference type="InterPro" id="IPR004007">
    <property type="entry name" value="DhaL_dom"/>
</dbReference>
<comment type="catalytic activity">
    <reaction evidence="10">
        <text>dihydroxyacetone + ATP = dihydroxyacetone phosphate + ADP + H(+)</text>
        <dbReference type="Rhea" id="RHEA:15773"/>
        <dbReference type="ChEBI" id="CHEBI:15378"/>
        <dbReference type="ChEBI" id="CHEBI:16016"/>
        <dbReference type="ChEBI" id="CHEBI:30616"/>
        <dbReference type="ChEBI" id="CHEBI:57642"/>
        <dbReference type="ChEBI" id="CHEBI:456216"/>
        <dbReference type="EC" id="2.7.1.29"/>
    </reaction>
</comment>
<comment type="pathway">
    <text evidence="2">Polyol metabolism; glycerol fermentation; glycerone phosphate from glycerol (oxidative route): step 2/2.</text>
</comment>
<protein>
    <submittedName>
        <fullName evidence="15">Putative dihydroxyacetone kinase 1</fullName>
    </submittedName>
</protein>
<dbReference type="Gene3D" id="1.25.40.340">
    <property type="match status" value="1"/>
</dbReference>
<proteinExistence type="inferred from homology"/>
<comment type="catalytic activity">
    <reaction evidence="9">
        <text>D-glyceraldehyde + ATP = D-glyceraldehyde 3-phosphate + ADP + H(+)</text>
        <dbReference type="Rhea" id="RHEA:13941"/>
        <dbReference type="ChEBI" id="CHEBI:15378"/>
        <dbReference type="ChEBI" id="CHEBI:17378"/>
        <dbReference type="ChEBI" id="CHEBI:30616"/>
        <dbReference type="ChEBI" id="CHEBI:59776"/>
        <dbReference type="ChEBI" id="CHEBI:456216"/>
        <dbReference type="EC" id="2.7.1.28"/>
    </reaction>
</comment>
<dbReference type="NCBIfam" id="TIGR02361">
    <property type="entry name" value="dak_ATP"/>
    <property type="match status" value="1"/>
</dbReference>
<feature type="active site" description="Tele-hemiaminal-histidine intermediate" evidence="11">
    <location>
        <position position="212"/>
    </location>
</feature>
<dbReference type="SUPFAM" id="SSF82549">
    <property type="entry name" value="DAK1/DegV-like"/>
    <property type="match status" value="1"/>
</dbReference>
<dbReference type="GO" id="GO:0005829">
    <property type="term" value="C:cytosol"/>
    <property type="evidence" value="ECO:0007669"/>
    <property type="project" value="TreeGrafter"/>
</dbReference>
<dbReference type="SUPFAM" id="SSF101473">
    <property type="entry name" value="DhaL-like"/>
    <property type="match status" value="1"/>
</dbReference>
<keyword evidence="6 15" id="KW-0418">Kinase</keyword>
<evidence type="ECO:0000256" key="11">
    <source>
        <dbReference type="PIRSR" id="PIRSR612734-1"/>
    </source>
</evidence>
<dbReference type="STRING" id="44941.A0A397VE21"/>
<comment type="similarity">
    <text evidence="3">Belongs to the dihydroxyacetone kinase (DAK) family.</text>
</comment>
<feature type="binding site" evidence="12">
    <location>
        <position position="105"/>
    </location>
    <ligand>
        <name>substrate</name>
    </ligand>
</feature>
<name>A0A397VE21_9GLOM</name>
<feature type="domain" description="DhaL" evidence="13">
    <location>
        <begin position="366"/>
        <end position="580"/>
    </location>
</feature>
<evidence type="ECO:0000256" key="10">
    <source>
        <dbReference type="ARBA" id="ARBA00048898"/>
    </source>
</evidence>
<evidence type="ECO:0000256" key="5">
    <source>
        <dbReference type="ARBA" id="ARBA00022741"/>
    </source>
</evidence>
<evidence type="ECO:0000256" key="8">
    <source>
        <dbReference type="ARBA" id="ARBA00022840"/>
    </source>
</evidence>
<feature type="binding site" evidence="12">
    <location>
        <position position="100"/>
    </location>
    <ligand>
        <name>substrate</name>
    </ligand>
</feature>
<dbReference type="Gene3D" id="3.40.50.10440">
    <property type="entry name" value="Dihydroxyacetone kinase, domain 1"/>
    <property type="match status" value="1"/>
</dbReference>
<dbReference type="GO" id="GO:0005524">
    <property type="term" value="F:ATP binding"/>
    <property type="evidence" value="ECO:0007669"/>
    <property type="project" value="UniProtKB-KW"/>
</dbReference>
<feature type="domain" description="DhaK" evidence="14">
    <location>
        <begin position="1"/>
        <end position="324"/>
    </location>
</feature>
<dbReference type="SMART" id="SM01120">
    <property type="entry name" value="Dak2"/>
    <property type="match status" value="1"/>
</dbReference>
<evidence type="ECO:0000313" key="16">
    <source>
        <dbReference type="Proteomes" id="UP000266673"/>
    </source>
</evidence>
<organism evidence="15 16">
    <name type="scientific">Gigaspora rosea</name>
    <dbReference type="NCBI Taxonomy" id="44941"/>
    <lineage>
        <taxon>Eukaryota</taxon>
        <taxon>Fungi</taxon>
        <taxon>Fungi incertae sedis</taxon>
        <taxon>Mucoromycota</taxon>
        <taxon>Glomeromycotina</taxon>
        <taxon>Glomeromycetes</taxon>
        <taxon>Diversisporales</taxon>
        <taxon>Gigasporaceae</taxon>
        <taxon>Gigaspora</taxon>
    </lineage>
</organism>
<dbReference type="GO" id="GO:0019588">
    <property type="term" value="P:anaerobic glycerol catabolic process"/>
    <property type="evidence" value="ECO:0007669"/>
    <property type="project" value="UniProtKB-UniPathway"/>
</dbReference>
<evidence type="ECO:0000313" key="15">
    <source>
        <dbReference type="EMBL" id="RIB20252.1"/>
    </source>
</evidence>
<accession>A0A397VE21</accession>
<dbReference type="InterPro" id="IPR012734">
    <property type="entry name" value="DhaK_ATP"/>
</dbReference>
<dbReference type="InterPro" id="IPR050861">
    <property type="entry name" value="Dihydroxyacetone_Kinase"/>
</dbReference>
<gene>
    <name evidence="15" type="ORF">C2G38_2015479</name>
</gene>
<dbReference type="UniPathway" id="UPA00617">
    <property type="reaction ID" value="UER00669"/>
</dbReference>
<evidence type="ECO:0000256" key="2">
    <source>
        <dbReference type="ARBA" id="ARBA00004778"/>
    </source>
</evidence>
<dbReference type="Proteomes" id="UP000266673">
    <property type="component" value="Unassembled WGS sequence"/>
</dbReference>
<evidence type="ECO:0000256" key="9">
    <source>
        <dbReference type="ARBA" id="ARBA00047974"/>
    </source>
</evidence>
<dbReference type="PANTHER" id="PTHR28629:SF4">
    <property type="entry name" value="TRIOKINASE_FMN CYCLASE"/>
    <property type="match status" value="1"/>
</dbReference>
<dbReference type="GO" id="GO:0004371">
    <property type="term" value="F:glycerone kinase activity"/>
    <property type="evidence" value="ECO:0007669"/>
    <property type="project" value="UniProtKB-EC"/>
</dbReference>
<dbReference type="FunFam" id="3.40.50.10440:FF:000001">
    <property type="entry name" value="Dihydroxyacetone kinase, DhaK subunit"/>
    <property type="match status" value="1"/>
</dbReference>
<feature type="binding site" evidence="12">
    <location>
        <begin position="49"/>
        <end position="52"/>
    </location>
    <ligand>
        <name>substrate</name>
    </ligand>
</feature>
<dbReference type="Pfam" id="PF02733">
    <property type="entry name" value="Dak1"/>
    <property type="match status" value="1"/>
</dbReference>
<evidence type="ECO:0000256" key="3">
    <source>
        <dbReference type="ARBA" id="ARBA00008757"/>
    </source>
</evidence>
<comment type="caution">
    <text evidence="15">The sequence shown here is derived from an EMBL/GenBank/DDBJ whole genome shotgun (WGS) entry which is preliminary data.</text>
</comment>
<reference evidence="15 16" key="1">
    <citation type="submission" date="2018-06" db="EMBL/GenBank/DDBJ databases">
        <title>Comparative genomics reveals the genomic features of Rhizophagus irregularis, R. cerebriforme, R. diaphanum and Gigaspora rosea, and their symbiotic lifestyle signature.</title>
        <authorList>
            <person name="Morin E."/>
            <person name="San Clemente H."/>
            <person name="Chen E.C.H."/>
            <person name="De La Providencia I."/>
            <person name="Hainaut M."/>
            <person name="Kuo A."/>
            <person name="Kohler A."/>
            <person name="Murat C."/>
            <person name="Tang N."/>
            <person name="Roy S."/>
            <person name="Loubradou J."/>
            <person name="Henrissat B."/>
            <person name="Grigoriev I.V."/>
            <person name="Corradi N."/>
            <person name="Roux C."/>
            <person name="Martin F.M."/>
        </authorList>
    </citation>
    <scope>NUCLEOTIDE SEQUENCE [LARGE SCALE GENOMIC DNA]</scope>
    <source>
        <strain evidence="15 16">DAOM 194757</strain>
    </source>
</reference>
<dbReference type="Gene3D" id="3.30.1180.20">
    <property type="entry name" value="Dihydroxyacetone kinase, domain 2"/>
    <property type="match status" value="1"/>
</dbReference>
<dbReference type="EMBL" id="QKWP01000428">
    <property type="protein sequence ID" value="RIB20252.1"/>
    <property type="molecule type" value="Genomic_DNA"/>
</dbReference>
<evidence type="ECO:0000256" key="7">
    <source>
        <dbReference type="ARBA" id="ARBA00022798"/>
    </source>
</evidence>
<dbReference type="GO" id="GO:0050354">
    <property type="term" value="F:triokinase activity"/>
    <property type="evidence" value="ECO:0007669"/>
    <property type="project" value="UniProtKB-EC"/>
</dbReference>
<evidence type="ECO:0000256" key="6">
    <source>
        <dbReference type="ARBA" id="ARBA00022777"/>
    </source>
</evidence>
<dbReference type="PROSITE" id="PS51480">
    <property type="entry name" value="DHAL"/>
    <property type="match status" value="1"/>
</dbReference>
<dbReference type="OrthoDB" id="1724672at2759"/>
<dbReference type="Pfam" id="PF02734">
    <property type="entry name" value="Dak2"/>
    <property type="match status" value="1"/>
</dbReference>
<keyword evidence="4" id="KW-0808">Transferase</keyword>
<evidence type="ECO:0000256" key="12">
    <source>
        <dbReference type="PIRSR" id="PIRSR612734-2"/>
    </source>
</evidence>
<evidence type="ECO:0000256" key="1">
    <source>
        <dbReference type="ARBA" id="ARBA00003264"/>
    </source>
</evidence>
<keyword evidence="7" id="KW-0319">Glycerol metabolism</keyword>
<keyword evidence="16" id="KW-1185">Reference proteome</keyword>
<evidence type="ECO:0000259" key="14">
    <source>
        <dbReference type="PROSITE" id="PS51481"/>
    </source>
</evidence>
<evidence type="ECO:0000259" key="13">
    <source>
        <dbReference type="PROSITE" id="PS51480"/>
    </source>
</evidence>
<dbReference type="InterPro" id="IPR036117">
    <property type="entry name" value="DhaL_dom_sf"/>
</dbReference>
<keyword evidence="5" id="KW-0547">Nucleotide-binding</keyword>
<dbReference type="AlphaFoldDB" id="A0A397VE21"/>
<comment type="function">
    <text evidence="1">Catalyzes both the phosphorylation of dihydroxyacetone and of glyceraldehyde.</text>
</comment>
<dbReference type="FunFam" id="3.30.1180.20:FF:000001">
    <property type="entry name" value="Dihydroxyacetone kinase 1"/>
    <property type="match status" value="1"/>
</dbReference>
<dbReference type="PROSITE" id="PS51481">
    <property type="entry name" value="DHAK"/>
    <property type="match status" value="1"/>
</dbReference>
<keyword evidence="8" id="KW-0067">ATP-binding</keyword>
<dbReference type="FunFam" id="1.25.40.340:FF:000002">
    <property type="entry name" value="Dihydroxyacetone kinase, L subunit"/>
    <property type="match status" value="1"/>
</dbReference>